<gene>
    <name evidence="2" type="ORF">CYCCA115_LOCUS427</name>
</gene>
<proteinExistence type="predicted"/>
<comment type="caution">
    <text evidence="2">The sequence shown here is derived from an EMBL/GenBank/DDBJ whole genome shotgun (WGS) entry which is preliminary data.</text>
</comment>
<protein>
    <submittedName>
        <fullName evidence="2">Uncharacterized protein</fullName>
    </submittedName>
</protein>
<dbReference type="AlphaFoldDB" id="A0AAD2CAH4"/>
<accession>A0AAD2CAH4</accession>
<evidence type="ECO:0000256" key="1">
    <source>
        <dbReference type="SAM" id="MobiDB-lite"/>
    </source>
</evidence>
<dbReference type="EMBL" id="CAKOGP040000001">
    <property type="protein sequence ID" value="CAJ1905313.1"/>
    <property type="molecule type" value="Genomic_DNA"/>
</dbReference>
<sequence length="299" mass="31884">MPPSAIDDFASSVLGSVESTANSLLDGDTAAKVIDTFENTMLPYLVATASFAHGVVFPAGGDKVAVPVQAITPANRGGGALTPYFFYGMVFGIGLSHTLYRTRVTDKLRLALYAWLYDTPNDKPGSPQNQYRDPTALQELDGTPMPGSEKEDNAGILKELLSPDWALTPNLHVALLTLPFGAELNPTSATGVEFYYVIEGDGTYTQTIDGKPAKAKRISSGNGFVVDPGTIRGFAANGRGQLVLLRTTDTAIVEGYDVKTNTISSPKAIVTAGVGKMEELIKKYTHKEDFEEVSKPSGN</sequence>
<reference evidence="2" key="1">
    <citation type="submission" date="2023-08" db="EMBL/GenBank/DDBJ databases">
        <authorList>
            <person name="Audoor S."/>
            <person name="Bilcke G."/>
        </authorList>
    </citation>
    <scope>NUCLEOTIDE SEQUENCE</scope>
</reference>
<dbReference type="InterPro" id="IPR011051">
    <property type="entry name" value="RmlC_Cupin_sf"/>
</dbReference>
<evidence type="ECO:0000313" key="3">
    <source>
        <dbReference type="Proteomes" id="UP001295423"/>
    </source>
</evidence>
<evidence type="ECO:0000313" key="2">
    <source>
        <dbReference type="EMBL" id="CAJ1905313.1"/>
    </source>
</evidence>
<keyword evidence="3" id="KW-1185">Reference proteome</keyword>
<name>A0AAD2CAH4_9STRA</name>
<dbReference type="InterPro" id="IPR014710">
    <property type="entry name" value="RmlC-like_jellyroll"/>
</dbReference>
<dbReference type="SUPFAM" id="SSF51182">
    <property type="entry name" value="RmlC-like cupins"/>
    <property type="match status" value="1"/>
</dbReference>
<dbReference type="Proteomes" id="UP001295423">
    <property type="component" value="Unassembled WGS sequence"/>
</dbReference>
<organism evidence="2 3">
    <name type="scientific">Cylindrotheca closterium</name>
    <dbReference type="NCBI Taxonomy" id="2856"/>
    <lineage>
        <taxon>Eukaryota</taxon>
        <taxon>Sar</taxon>
        <taxon>Stramenopiles</taxon>
        <taxon>Ochrophyta</taxon>
        <taxon>Bacillariophyta</taxon>
        <taxon>Bacillariophyceae</taxon>
        <taxon>Bacillariophycidae</taxon>
        <taxon>Bacillariales</taxon>
        <taxon>Bacillariaceae</taxon>
        <taxon>Cylindrotheca</taxon>
    </lineage>
</organism>
<dbReference type="Gene3D" id="2.60.120.10">
    <property type="entry name" value="Jelly Rolls"/>
    <property type="match status" value="1"/>
</dbReference>
<feature type="region of interest" description="Disordered" evidence="1">
    <location>
        <begin position="123"/>
        <end position="149"/>
    </location>
</feature>